<feature type="domain" description="LUD" evidence="1">
    <location>
        <begin position="42"/>
        <end position="215"/>
    </location>
</feature>
<sequence length="223" mass="24550">MSARDKILGRLRGASAVATSLPDVGNWYATHRRNEDISRRIARMRIALEAVHTEVHVTTTRDWPELLLHIAAGKGLRNLLIGENTPHGAELESRKPQNLQLVRYTNPIETWRDQLFDAVDASLTSARSAIAETGTLILWPTPAEPRLMSLVPPLHFVLVDATNIHADFHSAMNAEGWKDSMPTNALLISGPSKTADIQQTLAYGAHGPRELVVLLCHPEGDIA</sequence>
<dbReference type="SUPFAM" id="SSF100950">
    <property type="entry name" value="NagB/RpiA/CoA transferase-like"/>
    <property type="match status" value="1"/>
</dbReference>
<dbReference type="AlphaFoldDB" id="A0A1J5SGZ3"/>
<proteinExistence type="predicted"/>
<evidence type="ECO:0000259" key="1">
    <source>
        <dbReference type="Pfam" id="PF02589"/>
    </source>
</evidence>
<dbReference type="PANTHER" id="PTHR43682">
    <property type="entry name" value="LACTATE UTILIZATION PROTEIN C"/>
    <property type="match status" value="1"/>
</dbReference>
<organism evidence="2">
    <name type="scientific">mine drainage metagenome</name>
    <dbReference type="NCBI Taxonomy" id="410659"/>
    <lineage>
        <taxon>unclassified sequences</taxon>
        <taxon>metagenomes</taxon>
        <taxon>ecological metagenomes</taxon>
    </lineage>
</organism>
<comment type="caution">
    <text evidence="2">The sequence shown here is derived from an EMBL/GenBank/DDBJ whole genome shotgun (WGS) entry which is preliminary data.</text>
</comment>
<accession>A0A1J5SGZ3</accession>
<dbReference type="EMBL" id="MLJW01000035">
    <property type="protein sequence ID" value="OIR07687.1"/>
    <property type="molecule type" value="Genomic_DNA"/>
</dbReference>
<dbReference type="InterPro" id="IPR024185">
    <property type="entry name" value="FTHF_cligase-like_sf"/>
</dbReference>
<dbReference type="Gene3D" id="3.40.50.10420">
    <property type="entry name" value="NagB/RpiA/CoA transferase-like"/>
    <property type="match status" value="1"/>
</dbReference>
<dbReference type="PANTHER" id="PTHR43682:SF1">
    <property type="entry name" value="LACTATE UTILIZATION PROTEIN C"/>
    <property type="match status" value="1"/>
</dbReference>
<evidence type="ECO:0000313" key="2">
    <source>
        <dbReference type="EMBL" id="OIR07687.1"/>
    </source>
</evidence>
<dbReference type="InterPro" id="IPR037171">
    <property type="entry name" value="NagB/RpiA_transferase-like"/>
</dbReference>
<protein>
    <submittedName>
        <fullName evidence="2">Lactate utilization protein C</fullName>
    </submittedName>
</protein>
<dbReference type="InterPro" id="IPR003741">
    <property type="entry name" value="LUD_dom"/>
</dbReference>
<name>A0A1J5SGZ3_9ZZZZ</name>
<gene>
    <name evidence="2" type="primary">lutC_4</name>
    <name evidence="2" type="ORF">GALL_99690</name>
</gene>
<reference evidence="2" key="1">
    <citation type="submission" date="2016-10" db="EMBL/GenBank/DDBJ databases">
        <title>Sequence of Gallionella enrichment culture.</title>
        <authorList>
            <person name="Poehlein A."/>
            <person name="Muehling M."/>
            <person name="Daniel R."/>
        </authorList>
    </citation>
    <scope>NUCLEOTIDE SEQUENCE</scope>
</reference>
<dbReference type="Pfam" id="PF02589">
    <property type="entry name" value="LUD_dom"/>
    <property type="match status" value="1"/>
</dbReference>